<sequence length="444" mass="49776">MSKPMDIEELLERDTVCYEWFGSHKSQQTYFSDKSEDKLKLRVKTEKKGIRCQWTSLISFFRLVFLPQGFPHSVSCDYIHYQIWDTIQAFASSISSTLATQSVLKGVGVGDDTATAMGATITWLLKDGTSMVGRIMFAWLRGSSLDSDCKRWRLFADYMNDTAICLELIASMVSKSFFRLIVCVSGLCRALVSVAGGATRAALTQHQARRNNMADVSAKDGSQETLVNLAALLVSFVMIPLVSENQPLIWLLFTLCTILHLYANYRAVTAVVMETPNQARYQAVLRRYLSHREMLSVQEANLQESVLFPVARPFPLHLGVSVSQAVSRLVNNHHCCTSDSLDIVLHEASTSRDQLEALFQAEVVYFMLACIKTRHHTCAWKTLSSALDKHADGMHAGELVSMSRRFTKENFPGFLAEFQRAGYSSDVVQLGSDEWRANWSACVS</sequence>
<keyword evidence="4" id="KW-1133">Transmembrane helix</keyword>
<evidence type="ECO:0000256" key="4">
    <source>
        <dbReference type="ARBA" id="ARBA00022989"/>
    </source>
</evidence>
<dbReference type="GeneID" id="106819052"/>
<dbReference type="RefSeq" id="XP_014679198.1">
    <property type="nucleotide sequence ID" value="XM_014823712.1"/>
</dbReference>
<comment type="similarity">
    <text evidence="2">Belongs to the RUS1 family.</text>
</comment>
<evidence type="ECO:0000313" key="9">
    <source>
        <dbReference type="RefSeq" id="XP_014679198.1"/>
    </source>
</evidence>
<organism evidence="8 9">
    <name type="scientific">Priapulus caudatus</name>
    <name type="common">Priapulid worm</name>
    <dbReference type="NCBI Taxonomy" id="37621"/>
    <lineage>
        <taxon>Eukaryota</taxon>
        <taxon>Metazoa</taxon>
        <taxon>Ecdysozoa</taxon>
        <taxon>Scalidophora</taxon>
        <taxon>Priapulida</taxon>
        <taxon>Priapulimorpha</taxon>
        <taxon>Priapulimorphida</taxon>
        <taxon>Priapulidae</taxon>
        <taxon>Priapulus</taxon>
    </lineage>
</organism>
<dbReference type="Pfam" id="PF24160">
    <property type="entry name" value="UVB_sens_C"/>
    <property type="match status" value="1"/>
</dbReference>
<dbReference type="InterPro" id="IPR054549">
    <property type="entry name" value="UVB_sens_RUS_dom"/>
</dbReference>
<dbReference type="InterPro" id="IPR006968">
    <property type="entry name" value="RUS_fam"/>
</dbReference>
<reference evidence="9" key="1">
    <citation type="submission" date="2025-08" db="UniProtKB">
        <authorList>
            <consortium name="RefSeq"/>
        </authorList>
    </citation>
    <scope>IDENTIFICATION</scope>
</reference>
<dbReference type="PANTHER" id="PTHR12770:SF31">
    <property type="entry name" value="RUS FAMILY MEMBER 1"/>
    <property type="match status" value="1"/>
</dbReference>
<feature type="domain" description="Root UVB sensitive protein C-terminal" evidence="7">
    <location>
        <begin position="294"/>
        <end position="439"/>
    </location>
</feature>
<dbReference type="Pfam" id="PF04884">
    <property type="entry name" value="UVB_sens_prot"/>
    <property type="match status" value="1"/>
</dbReference>
<evidence type="ECO:0000256" key="5">
    <source>
        <dbReference type="ARBA" id="ARBA00023136"/>
    </source>
</evidence>
<gene>
    <name evidence="9" type="primary">LOC106819052</name>
</gene>
<accession>A0ABM1F427</accession>
<dbReference type="InterPro" id="IPR055412">
    <property type="entry name" value="UVB_sens_C"/>
</dbReference>
<name>A0ABM1F427_PRICU</name>
<evidence type="ECO:0000256" key="1">
    <source>
        <dbReference type="ARBA" id="ARBA00004370"/>
    </source>
</evidence>
<keyword evidence="8" id="KW-1185">Reference proteome</keyword>
<evidence type="ECO:0000256" key="2">
    <source>
        <dbReference type="ARBA" id="ARBA00007558"/>
    </source>
</evidence>
<keyword evidence="5" id="KW-0472">Membrane</keyword>
<protein>
    <submittedName>
        <fullName evidence="9">RUS1 family protein C16orf58 homolog</fullName>
    </submittedName>
</protein>
<feature type="domain" description="Protein root UVB sensitive/RUS" evidence="6">
    <location>
        <begin position="54"/>
        <end position="291"/>
    </location>
</feature>
<keyword evidence="3" id="KW-0812">Transmembrane</keyword>
<comment type="subcellular location">
    <subcellularLocation>
        <location evidence="1">Membrane</location>
    </subcellularLocation>
</comment>
<dbReference type="PANTHER" id="PTHR12770">
    <property type="entry name" value="RUS1 FAMILY PROTEIN C16ORF58"/>
    <property type="match status" value="1"/>
</dbReference>
<proteinExistence type="inferred from homology"/>
<evidence type="ECO:0000313" key="8">
    <source>
        <dbReference type="Proteomes" id="UP000695022"/>
    </source>
</evidence>
<evidence type="ECO:0000256" key="3">
    <source>
        <dbReference type="ARBA" id="ARBA00022692"/>
    </source>
</evidence>
<dbReference type="Proteomes" id="UP000695022">
    <property type="component" value="Unplaced"/>
</dbReference>
<evidence type="ECO:0000259" key="6">
    <source>
        <dbReference type="Pfam" id="PF04884"/>
    </source>
</evidence>
<evidence type="ECO:0000259" key="7">
    <source>
        <dbReference type="Pfam" id="PF24160"/>
    </source>
</evidence>